<evidence type="ECO:0000313" key="12">
    <source>
        <dbReference type="Proteomes" id="UP000290189"/>
    </source>
</evidence>
<dbReference type="InterPro" id="IPR001214">
    <property type="entry name" value="SET_dom"/>
</dbReference>
<gene>
    <name evidence="11" type="ORF">PLBR_LOCUS5960</name>
</gene>
<evidence type="ECO:0008006" key="13">
    <source>
        <dbReference type="Google" id="ProtNLM"/>
    </source>
</evidence>
<dbReference type="Pfam" id="PF00856">
    <property type="entry name" value="SET"/>
    <property type="match status" value="1"/>
</dbReference>
<proteinExistence type="predicted"/>
<dbReference type="Proteomes" id="UP000290189">
    <property type="component" value="Unassembled WGS sequence"/>
</dbReference>
<accession>A0A3P3YEY2</accession>
<feature type="domain" description="SET" evidence="9">
    <location>
        <begin position="566"/>
        <end position="684"/>
    </location>
</feature>
<feature type="region of interest" description="Disordered" evidence="8">
    <location>
        <begin position="479"/>
        <end position="509"/>
    </location>
</feature>
<dbReference type="PROSITE" id="PS50868">
    <property type="entry name" value="POST_SET"/>
    <property type="match status" value="1"/>
</dbReference>
<dbReference type="GO" id="GO:0032259">
    <property type="term" value="P:methylation"/>
    <property type="evidence" value="ECO:0007669"/>
    <property type="project" value="UniProtKB-KW"/>
</dbReference>
<dbReference type="GO" id="GO:0008168">
    <property type="term" value="F:methyltransferase activity"/>
    <property type="evidence" value="ECO:0007669"/>
    <property type="project" value="UniProtKB-KW"/>
</dbReference>
<evidence type="ECO:0000256" key="3">
    <source>
        <dbReference type="ARBA" id="ARBA00022454"/>
    </source>
</evidence>
<dbReference type="InterPro" id="IPR046341">
    <property type="entry name" value="SET_dom_sf"/>
</dbReference>
<reference evidence="11 12" key="1">
    <citation type="submission" date="2018-03" db="EMBL/GenBank/DDBJ databases">
        <authorList>
            <person name="Fogelqvist J."/>
        </authorList>
    </citation>
    <scope>NUCLEOTIDE SEQUENCE [LARGE SCALE GENOMIC DNA]</scope>
</reference>
<evidence type="ECO:0000256" key="2">
    <source>
        <dbReference type="ARBA" id="ARBA00004286"/>
    </source>
</evidence>
<dbReference type="GO" id="GO:0005694">
    <property type="term" value="C:chromosome"/>
    <property type="evidence" value="ECO:0007669"/>
    <property type="project" value="UniProtKB-SubCell"/>
</dbReference>
<dbReference type="Gene3D" id="2.170.270.10">
    <property type="entry name" value="SET domain"/>
    <property type="match status" value="1"/>
</dbReference>
<evidence type="ECO:0000259" key="10">
    <source>
        <dbReference type="PROSITE" id="PS50868"/>
    </source>
</evidence>
<dbReference type="SMART" id="SM00317">
    <property type="entry name" value="SET"/>
    <property type="match status" value="1"/>
</dbReference>
<comment type="subcellular location">
    <subcellularLocation>
        <location evidence="2">Chromosome</location>
    </subcellularLocation>
    <subcellularLocation>
        <location evidence="1">Nucleus</location>
    </subcellularLocation>
</comment>
<keyword evidence="7" id="KW-0539">Nucleus</keyword>
<organism evidence="11 12">
    <name type="scientific">Plasmodiophora brassicae</name>
    <name type="common">Clubroot disease agent</name>
    <dbReference type="NCBI Taxonomy" id="37360"/>
    <lineage>
        <taxon>Eukaryota</taxon>
        <taxon>Sar</taxon>
        <taxon>Rhizaria</taxon>
        <taxon>Endomyxa</taxon>
        <taxon>Phytomyxea</taxon>
        <taxon>Plasmodiophorida</taxon>
        <taxon>Plasmodiophoridae</taxon>
        <taxon>Plasmodiophora</taxon>
    </lineage>
</organism>
<dbReference type="EMBL" id="OVEO01000010">
    <property type="protein sequence ID" value="SPQ98745.1"/>
    <property type="molecule type" value="Genomic_DNA"/>
</dbReference>
<dbReference type="InterPro" id="IPR003616">
    <property type="entry name" value="Post-SET_dom"/>
</dbReference>
<evidence type="ECO:0000313" key="11">
    <source>
        <dbReference type="EMBL" id="SPQ98745.1"/>
    </source>
</evidence>
<dbReference type="InterPro" id="IPR050777">
    <property type="entry name" value="SET2_Histone-Lys_MeTrsfase"/>
</dbReference>
<keyword evidence="3" id="KW-0158">Chromosome</keyword>
<sequence length="876" mass="97454">MSDDESGTSSSSEDVNLETFPAAHVELLQLPPNAIKDSMVHTQDGCVITRLPSGRTIDIGQFVAGSFASLERDADKKPIQSESASVFFQFFAAITELFDGEKYPENTYIAQVLHDDDQLNLNIVDVIVSYVRGLDMSTQRNHTVDALTNITNLFTILQNYIRLELAMPPQERSLCAAVAACDHLIAFVIETVHLIRVRVNTIITVEMRDNFRARLVNFWISLIDPNVLPDPQLEQVKLAFIRHEDVCMVVGHLLSQIEQDRHESLQLFRSLVIAEFIVFIRKDSWRGLREKFLSLAFNKMQNAIARDVLDPTVEPCLDVMAILIDILSDPAFLSLLMASRVHQDMLMMFFKLLTTRTPSLFAHIRVLHNIENKGENEEEEDDEAEYGEPTFACHIRLLHRLAGSLHTFYCRLAQTEKDGFIQALVAAHDTESLRESLLSHLQTFSSLPLFMGKHPLAKADRNMLAGIIARIKSASDKLAPIPDPVPSGTNPSTEAGPAVKPVTKSRASSKRKLTDLDQYLMATNFTLIPRNLLVAEATLLSLPQTPVPHSLTSLTDQFMGGLRSTAPGRISVQPVAWSLKATRNVQRGEFLVEYTGIITTRDELAELNPEGRSSIRRAAPNCVIRLAGDDYVNSSVMGSLARCIRHSCDPTAIVQRWSIDNQIRIFIFATRDIENGEQVTIDFEAAHICHRPFVCKCGSPSCSGERGVSLEELPWPATPVMSPVQPGPSAAQPSLFDTALHALATAGSMMSAEQEQQLQPQIGMKRGRSEVASQPPPMVADPSKRSVTTQQYSMVPAIRHHHNKCGMDLGRLLATRMPLLHLLTRPALVVEADLSLLTIHYLLSTVRVDSLVERLLTWQSLEAFKCTERLSVLGHV</sequence>
<protein>
    <recommendedName>
        <fullName evidence="13">SET domain-containing protein</fullName>
    </recommendedName>
</protein>
<dbReference type="PANTHER" id="PTHR22884">
    <property type="entry name" value="SET DOMAIN PROTEINS"/>
    <property type="match status" value="1"/>
</dbReference>
<evidence type="ECO:0000256" key="1">
    <source>
        <dbReference type="ARBA" id="ARBA00004123"/>
    </source>
</evidence>
<keyword evidence="5" id="KW-0808">Transferase</keyword>
<dbReference type="PROSITE" id="PS50280">
    <property type="entry name" value="SET"/>
    <property type="match status" value="1"/>
</dbReference>
<evidence type="ECO:0000256" key="8">
    <source>
        <dbReference type="SAM" id="MobiDB-lite"/>
    </source>
</evidence>
<dbReference type="SUPFAM" id="SSF82199">
    <property type="entry name" value="SET domain"/>
    <property type="match status" value="1"/>
</dbReference>
<keyword evidence="6" id="KW-0949">S-adenosyl-L-methionine</keyword>
<keyword evidence="11" id="KW-0496">Mitochondrion</keyword>
<name>A0A3P3YEY2_PLABS</name>
<evidence type="ECO:0000259" key="9">
    <source>
        <dbReference type="PROSITE" id="PS50280"/>
    </source>
</evidence>
<evidence type="ECO:0000256" key="5">
    <source>
        <dbReference type="ARBA" id="ARBA00022679"/>
    </source>
</evidence>
<dbReference type="GO" id="GO:0005634">
    <property type="term" value="C:nucleus"/>
    <property type="evidence" value="ECO:0007669"/>
    <property type="project" value="UniProtKB-SubCell"/>
</dbReference>
<evidence type="ECO:0000256" key="7">
    <source>
        <dbReference type="ARBA" id="ARBA00023242"/>
    </source>
</evidence>
<keyword evidence="4" id="KW-0489">Methyltransferase</keyword>
<dbReference type="AlphaFoldDB" id="A0A3P3YEY2"/>
<feature type="domain" description="Post-SET" evidence="10">
    <location>
        <begin position="691"/>
        <end position="707"/>
    </location>
</feature>
<evidence type="ECO:0000256" key="4">
    <source>
        <dbReference type="ARBA" id="ARBA00022603"/>
    </source>
</evidence>
<geneLocation type="mitochondrion" evidence="11"/>
<evidence type="ECO:0000256" key="6">
    <source>
        <dbReference type="ARBA" id="ARBA00022691"/>
    </source>
</evidence>